<dbReference type="NCBIfam" id="TIGR02103">
    <property type="entry name" value="pullul_strch"/>
    <property type="match status" value="1"/>
</dbReference>
<proteinExistence type="inferred from homology"/>
<dbReference type="SUPFAM" id="SSF81296">
    <property type="entry name" value="E set domains"/>
    <property type="match status" value="3"/>
</dbReference>
<dbReference type="eggNOG" id="COG1523">
    <property type="taxonomic scope" value="Bacteria"/>
</dbReference>
<dbReference type="InterPro" id="IPR024561">
    <property type="entry name" value="Pullul_strch_C"/>
</dbReference>
<dbReference type="CDD" id="cd11341">
    <property type="entry name" value="AmyAc_Pullulanase_LD-like"/>
    <property type="match status" value="1"/>
</dbReference>
<dbReference type="CDD" id="cd02860">
    <property type="entry name" value="E_set_Pullulanase"/>
    <property type="match status" value="1"/>
</dbReference>
<evidence type="ECO:0000313" key="12">
    <source>
        <dbReference type="Proteomes" id="UP000001947"/>
    </source>
</evidence>
<dbReference type="HOGENOM" id="CLU_004744_5_0_6"/>
<name>Q21NA5_SACD2</name>
<dbReference type="InterPro" id="IPR013783">
    <property type="entry name" value="Ig-like_fold"/>
</dbReference>
<keyword evidence="3" id="KW-0378">Hydrolase</keyword>
<dbReference type="Gene3D" id="2.60.40.1110">
    <property type="match status" value="1"/>
</dbReference>
<dbReference type="Proteomes" id="UP000001947">
    <property type="component" value="Chromosome"/>
</dbReference>
<keyword evidence="4" id="KW-0326">Glycosidase</keyword>
<feature type="domain" description="Pullulanase N2" evidence="9">
    <location>
        <begin position="219"/>
        <end position="329"/>
    </location>
</feature>
<protein>
    <submittedName>
        <fullName evidence="11">Putative pullulanase</fullName>
    </submittedName>
</protein>
<dbReference type="InterPro" id="IPR005323">
    <property type="entry name" value="CBM41_pullulanase"/>
</dbReference>
<evidence type="ECO:0000259" key="10">
    <source>
        <dbReference type="Pfam" id="PF18494"/>
    </source>
</evidence>
<dbReference type="Gene3D" id="3.20.20.80">
    <property type="entry name" value="Glycosidases"/>
    <property type="match status" value="1"/>
</dbReference>
<evidence type="ECO:0000259" key="7">
    <source>
        <dbReference type="Pfam" id="PF03714"/>
    </source>
</evidence>
<dbReference type="PANTHER" id="PTHR43002">
    <property type="entry name" value="GLYCOGEN DEBRANCHING ENZYME"/>
    <property type="match status" value="1"/>
</dbReference>
<dbReference type="InterPro" id="IPR040671">
    <property type="entry name" value="Pullulanase_N2"/>
</dbReference>
<keyword evidence="12" id="KW-1185">Reference proteome</keyword>
<dbReference type="InterPro" id="IPR017853">
    <property type="entry name" value="GH"/>
</dbReference>
<dbReference type="KEGG" id="sde:Sde_0560"/>
<dbReference type="SUPFAM" id="SSF51011">
    <property type="entry name" value="Glycosyl hydrolase domain"/>
    <property type="match status" value="1"/>
</dbReference>
<dbReference type="Pfam" id="PF03714">
    <property type="entry name" value="PUD"/>
    <property type="match status" value="1"/>
</dbReference>
<keyword evidence="2 5" id="KW-0732">Signal</keyword>
<dbReference type="InterPro" id="IPR013780">
    <property type="entry name" value="Glyco_hydro_b"/>
</dbReference>
<dbReference type="Gene3D" id="2.60.40.10">
    <property type="entry name" value="Immunoglobulins"/>
    <property type="match status" value="4"/>
</dbReference>
<evidence type="ECO:0000313" key="11">
    <source>
        <dbReference type="EMBL" id="ABD79824.1"/>
    </source>
</evidence>
<dbReference type="PROSITE" id="PS51257">
    <property type="entry name" value="PROKAR_LIPOPROTEIN"/>
    <property type="match status" value="1"/>
</dbReference>
<dbReference type="Pfam" id="PF02922">
    <property type="entry name" value="CBM_48"/>
    <property type="match status" value="1"/>
</dbReference>
<dbReference type="Pfam" id="PF11852">
    <property type="entry name" value="Pullul_strch_C"/>
    <property type="match status" value="1"/>
</dbReference>
<dbReference type="CDD" id="cd02861">
    <property type="entry name" value="E_set_pullulanase_like"/>
    <property type="match status" value="3"/>
</dbReference>
<dbReference type="OrthoDB" id="3236218at2"/>
<dbReference type="GO" id="GO:0051060">
    <property type="term" value="F:pullulanase activity"/>
    <property type="evidence" value="ECO:0007669"/>
    <property type="project" value="InterPro"/>
</dbReference>
<feature type="domain" description="Pullulanase Ins" evidence="10">
    <location>
        <begin position="525"/>
        <end position="591"/>
    </location>
</feature>
<dbReference type="Pfam" id="PF18494">
    <property type="entry name" value="Pullulanase_Ins"/>
    <property type="match status" value="1"/>
</dbReference>
<dbReference type="CAZy" id="CBM48">
    <property type="family name" value="Carbohydrate-Binding Module Family 48"/>
</dbReference>
<dbReference type="Pfam" id="PF17967">
    <property type="entry name" value="Pullulanase_N2"/>
    <property type="match status" value="1"/>
</dbReference>
<dbReference type="InterPro" id="IPR041111">
    <property type="entry name" value="Pullulanase_Ins"/>
</dbReference>
<dbReference type="GeneID" id="98612254"/>
<sequence>MNAIRNMLKVSTLILLAVGLYACGGGSTVESGKELLTCSVPQVPNSAGTECVDPEPIQCAIPTVPDEKNETCIVGANPDAPDPIVFPGPNQAILFFNKADGDYEGYRLHNWNSETCNAYAEGSLAASWSNGLVHSGVDPVYGAYWLLDLVEGHDDCGHFIIHVGTDDAGKEMGGGDWIMPLAQDDPKFTRMNFTFSGVGSVFEFPVPSLGPQKVAIAGAAAHWLDIDTLVWNLDTTDVADVKLHYSATAGITVDDDSNVSGSTADLTFATLSEELQQLVPHMASWPAFGNMLTASDVKPIVKGQLIAVAYNADGKAIAATKVQRARVLDALYTAGENDADEATLGVVYDGANINVSVWAPTATSVTLRVFDAAKTEVSSHTMNEDTSTGIWSFAGDSNLDRVFYQFELSVFHPLTQAIETVTTSDPYSVSLSTNGEYSQFVNLADDDLLPENWNGHTVPTIANFEDAVILEAHIRDFSIRDETVSEANRGKYLAFTETESNAVKYLQRMAESGVTHFHMLPANDIATVNEDESEQINLTSTVAELCAVKADAPVCGEESDSATLISVLESYQYEPLAAQALVESMRSLDGFNWGYDPHHFNAPEGSYASDPDGVARIKEMREMNKALHDLGLRVVLDVVYNHTSASGLWDNSVFDKVVPGYYHRYDENSGGIITSTCCDNTAPENRMMHKFVVDSLVLWAEAYKFDGFRFDIMGHIPKSTILEAREAVLAVDPNTYFYGEGWNWGEVENNRLFVQATQANMAGTEVGTFNDRPRDDIRSAALFNEDGSLDAQDHIRLGLAGTQADFILESNRGNMGTGSTYARASYGLDPADIINYVSKHDNETLWDQLQYGLPESMSLEDRVRAHNIAATIPVMSQGIPFFQLGVDMLRSKSMDRNGYDAGDWFNFVDYTMASNNWDVGLPLAQDNEVRWEEIDAISGRISAPGMFELDYSSQVFSEFLQIRKSSPLFRLTTSADIIDRVGFHNIGNRQQQGLIVMSIDDGTGLADLDPANDAIVVVINGTNESQSHTVATAAGFQLHSIQQSSVDSVVAGSTFTAGEGEGTFTVPALTTAVFVKPQGEAQGAGLSADVTQGAPDVVPFGDTVVYIRGDMNTWSTDNPLTYAGNGVYSTTIALTGGTTYGFKFADAEWGALGVNFGGAEGGDGVVTEGVDKNLFATNTNLSFTPAVDATYVITFDASDSAAPVANIVNEEPYPGSTILLRGDMNSWGETDAFTYEGGRIYTFETTLDAGTYGFKVATGDWNTVNFGAAAEDENVVSLGENVYLGSTNFNLSLTLAESTELVFIFDMTNLDEPKLRVMNKAFFGDTAVYIRGDMNSWGATDEVAYVGDGAYATTLTLAVGSYSFKVADADWADVNFGPTSAEAAPIVLGATNATLFNSPNNFSLTVETAGDFTFTVTGPDATNPSLTVTAAN</sequence>
<dbReference type="InterPro" id="IPR011839">
    <property type="entry name" value="Pullul_strch"/>
</dbReference>
<gene>
    <name evidence="11" type="primary">pul13A</name>
    <name evidence="11" type="ordered locus">Sde_0560</name>
</gene>
<dbReference type="CAZy" id="CBM41">
    <property type="family name" value="Carbohydrate-Binding Module Family 41"/>
</dbReference>
<feature type="domain" description="Glycoside hydrolase family 13 N-terminal" evidence="6">
    <location>
        <begin position="344"/>
        <end position="428"/>
    </location>
</feature>
<dbReference type="GO" id="GO:0030246">
    <property type="term" value="F:carbohydrate binding"/>
    <property type="evidence" value="ECO:0007669"/>
    <property type="project" value="InterPro"/>
</dbReference>
<evidence type="ECO:0000259" key="9">
    <source>
        <dbReference type="Pfam" id="PF17967"/>
    </source>
</evidence>
<evidence type="ECO:0000259" key="6">
    <source>
        <dbReference type="Pfam" id="PF02922"/>
    </source>
</evidence>
<dbReference type="STRING" id="203122.Sde_0560"/>
<evidence type="ECO:0000256" key="2">
    <source>
        <dbReference type="ARBA" id="ARBA00022729"/>
    </source>
</evidence>
<dbReference type="SUPFAM" id="SSF49452">
    <property type="entry name" value="Starch-binding domain-like"/>
    <property type="match status" value="1"/>
</dbReference>
<accession>Q21NA5</accession>
<dbReference type="InterPro" id="IPR004193">
    <property type="entry name" value="Glyco_hydro_13_N"/>
</dbReference>
<evidence type="ECO:0000256" key="3">
    <source>
        <dbReference type="ARBA" id="ARBA00022801"/>
    </source>
</evidence>
<evidence type="ECO:0000256" key="5">
    <source>
        <dbReference type="SAM" id="SignalP"/>
    </source>
</evidence>
<feature type="chain" id="PRO_5004199797" evidence="5">
    <location>
        <begin position="23"/>
        <end position="1432"/>
    </location>
</feature>
<dbReference type="GO" id="GO:0005975">
    <property type="term" value="P:carbohydrate metabolic process"/>
    <property type="evidence" value="ECO:0007669"/>
    <property type="project" value="InterPro"/>
</dbReference>
<evidence type="ECO:0000256" key="4">
    <source>
        <dbReference type="ARBA" id="ARBA00023295"/>
    </source>
</evidence>
<organism evidence="11 12">
    <name type="scientific">Saccharophagus degradans (strain 2-40 / ATCC 43961 / DSM 17024)</name>
    <dbReference type="NCBI Taxonomy" id="203122"/>
    <lineage>
        <taxon>Bacteria</taxon>
        <taxon>Pseudomonadati</taxon>
        <taxon>Pseudomonadota</taxon>
        <taxon>Gammaproteobacteria</taxon>
        <taxon>Cellvibrionales</taxon>
        <taxon>Cellvibrionaceae</taxon>
        <taxon>Saccharophagus</taxon>
    </lineage>
</organism>
<dbReference type="RefSeq" id="WP_011467045.1">
    <property type="nucleotide sequence ID" value="NC_007912.1"/>
</dbReference>
<dbReference type="CDD" id="cd10315">
    <property type="entry name" value="CBM41_pullulanase"/>
    <property type="match status" value="1"/>
</dbReference>
<feature type="signal peptide" evidence="5">
    <location>
        <begin position="1"/>
        <end position="22"/>
    </location>
</feature>
<feature type="domain" description="Pullulanase carbohydrate-binding module 41" evidence="7">
    <location>
        <begin position="92"/>
        <end position="178"/>
    </location>
</feature>
<dbReference type="InterPro" id="IPR013784">
    <property type="entry name" value="Carb-bd-like_fold"/>
</dbReference>
<dbReference type="EMBL" id="CP000282">
    <property type="protein sequence ID" value="ABD79824.1"/>
    <property type="molecule type" value="Genomic_DNA"/>
</dbReference>
<comment type="similarity">
    <text evidence="1">Belongs to the glycosyl hydrolase 13 family.</text>
</comment>
<dbReference type="SUPFAM" id="SSF51445">
    <property type="entry name" value="(Trans)glycosidases"/>
    <property type="match status" value="1"/>
</dbReference>
<dbReference type="Gene3D" id="2.60.40.1130">
    <property type="entry name" value="Rab geranylgeranyltransferase alpha-subunit, insert domain"/>
    <property type="match status" value="1"/>
</dbReference>
<dbReference type="Gene3D" id="2.60.40.1180">
    <property type="entry name" value="Golgi alpha-mannosidase II"/>
    <property type="match status" value="1"/>
</dbReference>
<reference evidence="11 12" key="1">
    <citation type="journal article" date="2008" name="PLoS Genet.">
        <title>Complete genome sequence of the complex carbohydrate-degrading marine bacterium, Saccharophagus degradans strain 2-40 T.</title>
        <authorList>
            <person name="Weiner R.M."/>
            <person name="Taylor L.E.II."/>
            <person name="Henrissat B."/>
            <person name="Hauser L."/>
            <person name="Land M."/>
            <person name="Coutinho P.M."/>
            <person name="Rancurel C."/>
            <person name="Saunders E.H."/>
            <person name="Longmire A.G."/>
            <person name="Zhang H."/>
            <person name="Bayer E.A."/>
            <person name="Gilbert H.J."/>
            <person name="Larimer F."/>
            <person name="Zhulin I.B."/>
            <person name="Ekborg N.A."/>
            <person name="Lamed R."/>
            <person name="Richardson P.M."/>
            <person name="Borovok I."/>
            <person name="Hutcheson S."/>
        </authorList>
    </citation>
    <scope>NUCLEOTIDE SEQUENCE [LARGE SCALE GENOMIC DNA]</scope>
    <source>
        <strain evidence="12">2-40 / ATCC 43961 / DSM 17024</strain>
    </source>
</reference>
<dbReference type="CAZy" id="GH13">
    <property type="family name" value="Glycoside Hydrolase Family 13"/>
</dbReference>
<dbReference type="InterPro" id="IPR014756">
    <property type="entry name" value="Ig_E-set"/>
</dbReference>
<feature type="domain" description="Alpha-1,6-glucosidases pullulanase-type C-terminal" evidence="8">
    <location>
        <begin position="913"/>
        <end position="1076"/>
    </location>
</feature>
<evidence type="ECO:0000256" key="1">
    <source>
        <dbReference type="ARBA" id="ARBA00008061"/>
    </source>
</evidence>
<evidence type="ECO:0000259" key="8">
    <source>
        <dbReference type="Pfam" id="PF11852"/>
    </source>
</evidence>